<evidence type="ECO:0000256" key="1">
    <source>
        <dbReference type="ARBA" id="ARBA00011073"/>
    </source>
</evidence>
<gene>
    <name evidence="7" type="ORF">BAURA63_03283</name>
</gene>
<dbReference type="AlphaFoldDB" id="A0A2H1KFN8"/>
<dbReference type="CDD" id="cd04847">
    <property type="entry name" value="Peptidases_S8_Subtilisin_like_2"/>
    <property type="match status" value="1"/>
</dbReference>
<accession>A0A2H1KFN8</accession>
<dbReference type="InterPro" id="IPR036852">
    <property type="entry name" value="Peptidase_S8/S53_dom_sf"/>
</dbReference>
<keyword evidence="2" id="KW-0645">Protease</keyword>
<keyword evidence="3" id="KW-0378">Hydrolase</keyword>
<dbReference type="GO" id="GO:0006508">
    <property type="term" value="P:proteolysis"/>
    <property type="evidence" value="ECO:0007669"/>
    <property type="project" value="UniProtKB-KW"/>
</dbReference>
<evidence type="ECO:0000259" key="6">
    <source>
        <dbReference type="Pfam" id="PF00082"/>
    </source>
</evidence>
<evidence type="ECO:0000256" key="2">
    <source>
        <dbReference type="ARBA" id="ARBA00022670"/>
    </source>
</evidence>
<name>A0A2H1KFN8_BREAU</name>
<dbReference type="InterPro" id="IPR034074">
    <property type="entry name" value="Y4bN_pept_dom"/>
</dbReference>
<protein>
    <submittedName>
        <fullName evidence="7">Subtilase family protein</fullName>
    </submittedName>
</protein>
<dbReference type="PANTHER" id="PTHR43806">
    <property type="entry name" value="PEPTIDASE S8"/>
    <property type="match status" value="1"/>
</dbReference>
<feature type="region of interest" description="Disordered" evidence="5">
    <location>
        <begin position="755"/>
        <end position="776"/>
    </location>
</feature>
<dbReference type="EMBL" id="FXYZ01000020">
    <property type="protein sequence ID" value="SMX98573.1"/>
    <property type="molecule type" value="Genomic_DNA"/>
</dbReference>
<evidence type="ECO:0000313" key="8">
    <source>
        <dbReference type="Proteomes" id="UP000234327"/>
    </source>
</evidence>
<evidence type="ECO:0000256" key="4">
    <source>
        <dbReference type="ARBA" id="ARBA00022825"/>
    </source>
</evidence>
<dbReference type="PANTHER" id="PTHR43806:SF11">
    <property type="entry name" value="CEREVISIN-RELATED"/>
    <property type="match status" value="1"/>
</dbReference>
<dbReference type="InterPro" id="IPR000209">
    <property type="entry name" value="Peptidase_S8/S53_dom"/>
</dbReference>
<reference evidence="7 8" key="1">
    <citation type="submission" date="2017-03" db="EMBL/GenBank/DDBJ databases">
        <authorList>
            <person name="Afonso C.L."/>
            <person name="Miller P.J."/>
            <person name="Scott M.A."/>
            <person name="Spackman E."/>
            <person name="Goraichik I."/>
            <person name="Dimitrov K.M."/>
            <person name="Suarez D.L."/>
            <person name="Swayne D.E."/>
        </authorList>
    </citation>
    <scope>NUCLEOTIDE SEQUENCE [LARGE SCALE GENOMIC DNA]</scope>
    <source>
        <strain evidence="8">6(3)</strain>
    </source>
</reference>
<evidence type="ECO:0000256" key="5">
    <source>
        <dbReference type="SAM" id="MobiDB-lite"/>
    </source>
</evidence>
<dbReference type="GO" id="GO:0004252">
    <property type="term" value="F:serine-type endopeptidase activity"/>
    <property type="evidence" value="ECO:0007669"/>
    <property type="project" value="InterPro"/>
</dbReference>
<dbReference type="Pfam" id="PF00082">
    <property type="entry name" value="Peptidase_S8"/>
    <property type="match status" value="1"/>
</dbReference>
<feature type="domain" description="Peptidase S8/S53" evidence="6">
    <location>
        <begin position="303"/>
        <end position="650"/>
    </location>
</feature>
<evidence type="ECO:0000256" key="3">
    <source>
        <dbReference type="ARBA" id="ARBA00022801"/>
    </source>
</evidence>
<comment type="similarity">
    <text evidence="1">Belongs to the peptidase S8 family.</text>
</comment>
<organism evidence="7 8">
    <name type="scientific">Brevibacterium aurantiacum</name>
    <dbReference type="NCBI Taxonomy" id="273384"/>
    <lineage>
        <taxon>Bacteria</taxon>
        <taxon>Bacillati</taxon>
        <taxon>Actinomycetota</taxon>
        <taxon>Actinomycetes</taxon>
        <taxon>Micrococcales</taxon>
        <taxon>Brevibacteriaceae</taxon>
        <taxon>Brevibacterium</taxon>
    </lineage>
</organism>
<keyword evidence="4" id="KW-0720">Serine protease</keyword>
<evidence type="ECO:0000313" key="7">
    <source>
        <dbReference type="EMBL" id="SMX98573.1"/>
    </source>
</evidence>
<dbReference type="Proteomes" id="UP000234327">
    <property type="component" value="Unassembled WGS sequence"/>
</dbReference>
<sequence length="862" mass="96338">MHWIRGGWRALADELRHLTHLYVLDRARNEEFSRKGQGNPKIRPVEYRAHGAAIKEQLQDTFSKIDFERDRAVLSAEELKALGSIVTLEGENAAYPLKIDSLQVLSKHRKKPKVPQWLLLSVQPAAERQPERAIVWIADTYRQRFLAIFEDYLDKKITKAVETKWDTPEGNPANRALVANISRIRRTILDDLWQSDNEPSKNGAYWWELWLDPLQQNVDTLQKFATAYRLKLLDRSLALNDRVVVWIHATWQQLEVLPFTNVPIAEIRAPEFVDTIEDLHRDEQDEFVDDLAERVIAAAIDAPAVCHLDTGVARTHRLLSGSLDIADLHTVLGASGSDSNGHGTSMAGLALFGSLDDLLTGTGTVQLHHRLESVRILPNRDEPSIDPVDYGTVTVEAVARAEIASQRKRVFCMPISTDPDRPGVPTLWSATVDALAVGTEIIRSGHQLQLVSKPDYDSSRLVIIATGNVNSYHADYQLESDTSPTEDPAQSWNALTVGAYTELVNLPTAPEYTGWTAMAGKGELSPHSRTSLLYGKRHWPIKPDICFEGGNVLTDGLTGFEDRHPLLSLRTTAIQNDSALTSANATSAATAQASRLAALTMAHYPEFWPETVRGLLVHAAEWTPAMRADLDATGTKKEPKLELLRRFGWGVPTEDALLRSSRQAVTLVTQDTFVPFEGKEYKMRRFRLHAMPWPTEVLESIGAGDATLKVTLSYFVEPAASRRGWRQRYSYASHLLRFELKSPTETEAEFISRINREAENDEDSAGNSTSAGSGRWFVGPNQRNMGSLHQDIWEGSGQELAASGVLGVYPVGGWWKRNRRKDRLDLPIRYSLIVSLKTPEQDVDLYTPIAADLQLPIAVDTD</sequence>
<dbReference type="SUPFAM" id="SSF52743">
    <property type="entry name" value="Subtilisin-like"/>
    <property type="match status" value="1"/>
</dbReference>
<dbReference type="InterPro" id="IPR050131">
    <property type="entry name" value="Peptidase_S8_subtilisin-like"/>
</dbReference>
<proteinExistence type="inferred from homology"/>
<dbReference type="Gene3D" id="3.40.50.200">
    <property type="entry name" value="Peptidase S8/S53 domain"/>
    <property type="match status" value="1"/>
</dbReference>